<dbReference type="EMBL" id="JAHRIO010076122">
    <property type="protein sequence ID" value="MEQ2183442.1"/>
    <property type="molecule type" value="Genomic_DNA"/>
</dbReference>
<evidence type="ECO:0000313" key="1">
    <source>
        <dbReference type="EMBL" id="MEQ2183442.1"/>
    </source>
</evidence>
<organism evidence="1 2">
    <name type="scientific">Goodea atripinnis</name>
    <dbReference type="NCBI Taxonomy" id="208336"/>
    <lineage>
        <taxon>Eukaryota</taxon>
        <taxon>Metazoa</taxon>
        <taxon>Chordata</taxon>
        <taxon>Craniata</taxon>
        <taxon>Vertebrata</taxon>
        <taxon>Euteleostomi</taxon>
        <taxon>Actinopterygii</taxon>
        <taxon>Neopterygii</taxon>
        <taxon>Teleostei</taxon>
        <taxon>Neoteleostei</taxon>
        <taxon>Acanthomorphata</taxon>
        <taxon>Ovalentaria</taxon>
        <taxon>Atherinomorphae</taxon>
        <taxon>Cyprinodontiformes</taxon>
        <taxon>Goodeidae</taxon>
        <taxon>Goodea</taxon>
    </lineage>
</organism>
<sequence length="91" mass="10534">MQGNIYSAFLTQGLWHVCKCHVIQLKRIRAKLFLNRDYEQGFPATTRNLQHCSSIPIIFRTNQGQIASSPSTYKRPCNMTLLQIKAQYQFA</sequence>
<protein>
    <submittedName>
        <fullName evidence="1">Uncharacterized protein</fullName>
    </submittedName>
</protein>
<dbReference type="Proteomes" id="UP001476798">
    <property type="component" value="Unassembled WGS sequence"/>
</dbReference>
<keyword evidence="2" id="KW-1185">Reference proteome</keyword>
<comment type="caution">
    <text evidence="1">The sequence shown here is derived from an EMBL/GenBank/DDBJ whole genome shotgun (WGS) entry which is preliminary data.</text>
</comment>
<gene>
    <name evidence="1" type="ORF">GOODEAATRI_032578</name>
</gene>
<reference evidence="1 2" key="1">
    <citation type="submission" date="2021-06" db="EMBL/GenBank/DDBJ databases">
        <authorList>
            <person name="Palmer J.M."/>
        </authorList>
    </citation>
    <scope>NUCLEOTIDE SEQUENCE [LARGE SCALE GENOMIC DNA]</scope>
    <source>
        <strain evidence="1 2">GA_2019</strain>
        <tissue evidence="1">Muscle</tissue>
    </source>
</reference>
<evidence type="ECO:0000313" key="2">
    <source>
        <dbReference type="Proteomes" id="UP001476798"/>
    </source>
</evidence>
<accession>A0ABV0PJC0</accession>
<name>A0ABV0PJC0_9TELE</name>
<proteinExistence type="predicted"/>